<gene>
    <name evidence="3" type="ORF">BECKH772A_GA0070896_1005516</name>
    <name evidence="4" type="ORF">BECKH772C_GA0070978_1005316</name>
</gene>
<evidence type="ECO:0000259" key="1">
    <source>
        <dbReference type="Pfam" id="PF01609"/>
    </source>
</evidence>
<dbReference type="PANTHER" id="PTHR30007">
    <property type="entry name" value="PHP DOMAIN PROTEIN"/>
    <property type="match status" value="1"/>
</dbReference>
<dbReference type="PANTHER" id="PTHR30007:SF0">
    <property type="entry name" value="TRANSPOSASE"/>
    <property type="match status" value="1"/>
</dbReference>
<reference evidence="3" key="1">
    <citation type="submission" date="2019-02" db="EMBL/GenBank/DDBJ databases">
        <authorList>
            <person name="Gruber-Vodicka R. H."/>
            <person name="Seah K. B. B."/>
        </authorList>
    </citation>
    <scope>NUCLEOTIDE SEQUENCE</scope>
    <source>
        <strain evidence="4">BECK_SA2B12</strain>
        <strain evidence="3">BECK_SA2B15</strain>
    </source>
</reference>
<dbReference type="GO" id="GO:0006313">
    <property type="term" value="P:DNA transposition"/>
    <property type="evidence" value="ECO:0007669"/>
    <property type="project" value="InterPro"/>
</dbReference>
<dbReference type="InterPro" id="IPR025161">
    <property type="entry name" value="IS402-like_dom"/>
</dbReference>
<organism evidence="3">
    <name type="scientific">Candidatus Kentrum eta</name>
    <dbReference type="NCBI Taxonomy" id="2126337"/>
    <lineage>
        <taxon>Bacteria</taxon>
        <taxon>Pseudomonadati</taxon>
        <taxon>Pseudomonadota</taxon>
        <taxon>Gammaproteobacteria</taxon>
        <taxon>Candidatus Kentrum</taxon>
    </lineage>
</organism>
<dbReference type="AlphaFoldDB" id="A0A450ULD1"/>
<evidence type="ECO:0000313" key="4">
    <source>
        <dbReference type="EMBL" id="VFK00853.1"/>
    </source>
</evidence>
<accession>A0A450ULD1</accession>
<evidence type="ECO:0000313" key="3">
    <source>
        <dbReference type="EMBL" id="VFJ93343.1"/>
    </source>
</evidence>
<proteinExistence type="predicted"/>
<dbReference type="EMBL" id="CAADFG010000055">
    <property type="protein sequence ID" value="VFJ93343.1"/>
    <property type="molecule type" value="Genomic_DNA"/>
</dbReference>
<dbReference type="Pfam" id="PF13340">
    <property type="entry name" value="DUF4096"/>
    <property type="match status" value="1"/>
</dbReference>
<dbReference type="NCBIfam" id="NF033580">
    <property type="entry name" value="transpos_IS5_3"/>
    <property type="match status" value="1"/>
</dbReference>
<dbReference type="GO" id="GO:0003677">
    <property type="term" value="F:DNA binding"/>
    <property type="evidence" value="ECO:0007669"/>
    <property type="project" value="InterPro"/>
</dbReference>
<dbReference type="InterPro" id="IPR002559">
    <property type="entry name" value="Transposase_11"/>
</dbReference>
<evidence type="ECO:0000259" key="2">
    <source>
        <dbReference type="Pfam" id="PF13340"/>
    </source>
</evidence>
<dbReference type="EMBL" id="CAADFJ010000053">
    <property type="protein sequence ID" value="VFK00853.1"/>
    <property type="molecule type" value="Genomic_DNA"/>
</dbReference>
<dbReference type="PROSITE" id="PS51257">
    <property type="entry name" value="PROKAR_LIPOPROTEIN"/>
    <property type="match status" value="1"/>
</dbReference>
<feature type="domain" description="Insertion element IS402-like" evidence="2">
    <location>
        <begin position="1"/>
        <end position="48"/>
    </location>
</feature>
<dbReference type="Pfam" id="PF01609">
    <property type="entry name" value="DDE_Tnp_1"/>
    <property type="match status" value="1"/>
</dbReference>
<sequence length="223" mass="26029">MRQVINAISYVLTTGCQWRQLPREFPPWSAVYYYFYKWSRDGTWKNLHDLPRSRLREKKGRHKHPTAGCLDSQSVKCTAVPGVRGYDAGKKINGRKRHNSCRHDGAIVVLVTVASVQDRDGAFCVLRNLPGSCKKLRKIWVDGGYAGQLVEWVAAKFKFSLAVMLRPKQTRKFVLLPRRWVVERTFGWLNHYRRLSKSYERLTRTDEAWVFIAMSRIMLNRLA</sequence>
<dbReference type="GO" id="GO:0004803">
    <property type="term" value="F:transposase activity"/>
    <property type="evidence" value="ECO:0007669"/>
    <property type="project" value="InterPro"/>
</dbReference>
<name>A0A450ULD1_9GAMM</name>
<feature type="domain" description="Transposase IS4-like" evidence="1">
    <location>
        <begin position="65"/>
        <end position="216"/>
    </location>
</feature>
<protein>
    <submittedName>
        <fullName evidence="3">Putative transposase</fullName>
    </submittedName>
</protein>